<accession>A0A8C9NW54</accession>
<organism evidence="2 3">
    <name type="scientific">Serinus canaria</name>
    <name type="common">Island canary</name>
    <name type="synonym">Fringilla canaria</name>
    <dbReference type="NCBI Taxonomy" id="9135"/>
    <lineage>
        <taxon>Eukaryota</taxon>
        <taxon>Metazoa</taxon>
        <taxon>Chordata</taxon>
        <taxon>Craniata</taxon>
        <taxon>Vertebrata</taxon>
        <taxon>Euteleostomi</taxon>
        <taxon>Archelosauria</taxon>
        <taxon>Archosauria</taxon>
        <taxon>Dinosauria</taxon>
        <taxon>Saurischia</taxon>
        <taxon>Theropoda</taxon>
        <taxon>Coelurosauria</taxon>
        <taxon>Aves</taxon>
        <taxon>Neognathae</taxon>
        <taxon>Neoaves</taxon>
        <taxon>Telluraves</taxon>
        <taxon>Australaves</taxon>
        <taxon>Passeriformes</taxon>
        <taxon>Passeroidea</taxon>
        <taxon>Fringillidae</taxon>
        <taxon>Carduelinae</taxon>
        <taxon>Serinus</taxon>
    </lineage>
</organism>
<evidence type="ECO:0000313" key="2">
    <source>
        <dbReference type="Ensembl" id="ENSSCAP00000023306.1"/>
    </source>
</evidence>
<dbReference type="Proteomes" id="UP000694409">
    <property type="component" value="Unassembled WGS sequence"/>
</dbReference>
<dbReference type="Ensembl" id="ENSSCAT00000025963.1">
    <property type="protein sequence ID" value="ENSSCAP00000023306.1"/>
    <property type="gene ID" value="ENSSCAG00000016721.1"/>
</dbReference>
<reference evidence="2" key="2">
    <citation type="submission" date="2025-09" db="UniProtKB">
        <authorList>
            <consortium name="Ensembl"/>
        </authorList>
    </citation>
    <scope>IDENTIFICATION</scope>
</reference>
<evidence type="ECO:0000313" key="3">
    <source>
        <dbReference type="Proteomes" id="UP000694409"/>
    </source>
</evidence>
<evidence type="ECO:0000256" key="1">
    <source>
        <dbReference type="SAM" id="MobiDB-lite"/>
    </source>
</evidence>
<protein>
    <submittedName>
        <fullName evidence="2">Uncharacterized protein</fullName>
    </submittedName>
</protein>
<reference evidence="2" key="1">
    <citation type="submission" date="2025-08" db="UniProtKB">
        <authorList>
            <consortium name="Ensembl"/>
        </authorList>
    </citation>
    <scope>IDENTIFICATION</scope>
</reference>
<dbReference type="AlphaFoldDB" id="A0A8C9NW54"/>
<feature type="compositionally biased region" description="Low complexity" evidence="1">
    <location>
        <begin position="43"/>
        <end position="55"/>
    </location>
</feature>
<proteinExistence type="predicted"/>
<sequence length="147" mass="16027">PETPVEALRAIKLTSNNSNKLLFFWLLHNYLAMTSPTMSQKENPGSPGRPGNPSGPEMPGLPVVPLQPSRPGGPLENDQQDLLFASNTAVSRKPISSFQMATQTKRIAQLLTKFSDKGQEGTGIKQVHLQGQLCIFSQSITTILFLI</sequence>
<keyword evidence="3" id="KW-1185">Reference proteome</keyword>
<feature type="region of interest" description="Disordered" evidence="1">
    <location>
        <begin position="37"/>
        <end position="79"/>
    </location>
</feature>
<name>A0A8C9NW54_SERCA</name>